<dbReference type="InterPro" id="IPR011705">
    <property type="entry name" value="BACK"/>
</dbReference>
<keyword evidence="2" id="KW-0677">Repeat</keyword>
<dbReference type="SUPFAM" id="SSF50965">
    <property type="entry name" value="Galactose oxidase, central domain"/>
    <property type="match status" value="1"/>
</dbReference>
<proteinExistence type="predicted"/>
<dbReference type="InterPro" id="IPR000210">
    <property type="entry name" value="BTB/POZ_dom"/>
</dbReference>
<dbReference type="SUPFAM" id="SSF54695">
    <property type="entry name" value="POZ domain"/>
    <property type="match status" value="1"/>
</dbReference>
<dbReference type="Gene3D" id="2.120.10.80">
    <property type="entry name" value="Kelch-type beta propeller"/>
    <property type="match status" value="2"/>
</dbReference>
<dbReference type="InterPro" id="IPR006652">
    <property type="entry name" value="Kelch_1"/>
</dbReference>
<dbReference type="CDD" id="cd18466">
    <property type="entry name" value="BACK_KLHL27_IPP"/>
    <property type="match status" value="1"/>
</dbReference>
<keyword evidence="5" id="KW-1185">Reference proteome</keyword>
<dbReference type="Gene3D" id="3.30.710.10">
    <property type="entry name" value="Potassium Channel Kv1.1, Chain A"/>
    <property type="match status" value="1"/>
</dbReference>
<dbReference type="Pfam" id="PF00651">
    <property type="entry name" value="BTB"/>
    <property type="match status" value="1"/>
</dbReference>
<dbReference type="Proteomes" id="UP000694394">
    <property type="component" value="Chromosome 2"/>
</dbReference>
<dbReference type="PANTHER" id="PTHR24412">
    <property type="entry name" value="KELCH PROTEIN"/>
    <property type="match status" value="1"/>
</dbReference>
<dbReference type="InterPro" id="IPR015915">
    <property type="entry name" value="Kelch-typ_b-propeller"/>
</dbReference>
<dbReference type="GO" id="GO:0003779">
    <property type="term" value="F:actin binding"/>
    <property type="evidence" value="ECO:0007669"/>
    <property type="project" value="InterPro"/>
</dbReference>
<dbReference type="SMART" id="SM00225">
    <property type="entry name" value="BTB"/>
    <property type="match status" value="1"/>
</dbReference>
<name>A0A8C5UX47_MICMU</name>
<dbReference type="SMART" id="SM00875">
    <property type="entry name" value="BACK"/>
    <property type="match status" value="1"/>
</dbReference>
<accession>A0A8C5UX47</accession>
<dbReference type="PROSITE" id="PS50097">
    <property type="entry name" value="BTB"/>
    <property type="match status" value="1"/>
</dbReference>
<dbReference type="SMART" id="SM00612">
    <property type="entry name" value="Kelch"/>
    <property type="match status" value="4"/>
</dbReference>
<dbReference type="InterPro" id="IPR030104">
    <property type="entry name" value="BTB_POZ_IPP"/>
</dbReference>
<dbReference type="InterPro" id="IPR047067">
    <property type="entry name" value="IPP_BACK"/>
</dbReference>
<reference evidence="4" key="1">
    <citation type="submission" date="2016-12" db="EMBL/GenBank/DDBJ databases">
        <title>Mouse lemur reference genome and diversity panel.</title>
        <authorList>
            <person name="Harris R."/>
            <person name="Larsen P."/>
            <person name="Liu Y."/>
            <person name="Hughes D.S."/>
            <person name="Murali S."/>
            <person name="Raveendran M."/>
            <person name="Korchina V."/>
            <person name="Wang M."/>
            <person name="Jhangiani S."/>
            <person name="Bandaranaike D."/>
            <person name="Bellair M."/>
            <person name="Blankenburg K."/>
            <person name="Chao H."/>
            <person name="Dahdouli M."/>
            <person name="Dinh H."/>
            <person name="Doddapaneni H."/>
            <person name="English A."/>
            <person name="Firestine M."/>
            <person name="Gnanaolivu R."/>
            <person name="Gross S."/>
            <person name="Hernandez B."/>
            <person name="Javaid M."/>
            <person name="Jayaseelan J."/>
            <person name="Jones J."/>
            <person name="Khan Z."/>
            <person name="Kovar C."/>
            <person name="Kurapati P."/>
            <person name="Le B."/>
            <person name="Lee S."/>
            <person name="Li M."/>
            <person name="Mathew T."/>
            <person name="Narasimhan A."/>
            <person name="Ngo D."/>
            <person name="Nguyen L."/>
            <person name="Okwuonu G."/>
            <person name="Ongeri F."/>
            <person name="Osuji N."/>
            <person name="Pu L.-L."/>
            <person name="Puazo M."/>
            <person name="Quiroz J."/>
            <person name="Raj R."/>
            <person name="Rajbhandari K."/>
            <person name="Reid J.G."/>
            <person name="Santibanez J."/>
            <person name="Sexton D."/>
            <person name="Skinner E."/>
            <person name="Vee V."/>
            <person name="Weissenberger G."/>
            <person name="Wu Y."/>
            <person name="Xin Y."/>
            <person name="Han Y."/>
            <person name="Campbell C."/>
            <person name="Brown A."/>
            <person name="Sullivan B."/>
            <person name="Shelton J."/>
            <person name="Brown S."/>
            <person name="Dudchenko O."/>
            <person name="Machol I."/>
            <person name="Durand N."/>
            <person name="Shamim M."/>
            <person name="Lieberman A."/>
            <person name="Muzny D.M."/>
            <person name="Richards S."/>
            <person name="Yoder A."/>
            <person name="Worley K.C."/>
            <person name="Rogers J."/>
            <person name="Gibbs R.A."/>
        </authorList>
    </citation>
    <scope>NUCLEOTIDE SEQUENCE [LARGE SCALE GENOMIC DNA]</scope>
</reference>
<evidence type="ECO:0000313" key="5">
    <source>
        <dbReference type="Proteomes" id="UP000694394"/>
    </source>
</evidence>
<dbReference type="Pfam" id="PF07707">
    <property type="entry name" value="BACK"/>
    <property type="match status" value="1"/>
</dbReference>
<dbReference type="FunFam" id="3.30.710.10:FF:000123">
    <property type="entry name" value="Intracisternal A particle-promoted polypeptide"/>
    <property type="match status" value="1"/>
</dbReference>
<organism evidence="4 5">
    <name type="scientific">Microcebus murinus</name>
    <name type="common">Gray mouse lemur</name>
    <name type="synonym">Lemur murinus</name>
    <dbReference type="NCBI Taxonomy" id="30608"/>
    <lineage>
        <taxon>Eukaryota</taxon>
        <taxon>Metazoa</taxon>
        <taxon>Chordata</taxon>
        <taxon>Craniata</taxon>
        <taxon>Vertebrata</taxon>
        <taxon>Euteleostomi</taxon>
        <taxon>Mammalia</taxon>
        <taxon>Eutheria</taxon>
        <taxon>Euarchontoglires</taxon>
        <taxon>Primates</taxon>
        <taxon>Strepsirrhini</taxon>
        <taxon>Lemuriformes</taxon>
        <taxon>Cheirogaleidae</taxon>
        <taxon>Microcebus</taxon>
    </lineage>
</organism>
<dbReference type="PIRSF" id="PIRSF037037">
    <property type="entry name" value="Kelch-like_protein_gigaxonin"/>
    <property type="match status" value="1"/>
</dbReference>
<dbReference type="EMBL" id="ABDC03001539">
    <property type="status" value="NOT_ANNOTATED_CDS"/>
    <property type="molecule type" value="Genomic_DNA"/>
</dbReference>
<gene>
    <name evidence="4" type="primary">IPP</name>
</gene>
<dbReference type="Pfam" id="PF01344">
    <property type="entry name" value="Kelch_1"/>
    <property type="match status" value="3"/>
</dbReference>
<reference evidence="4" key="3">
    <citation type="submission" date="2025-09" db="UniProtKB">
        <authorList>
            <consortium name="Ensembl"/>
        </authorList>
    </citation>
    <scope>IDENTIFICATION</scope>
</reference>
<dbReference type="Gene3D" id="1.25.40.420">
    <property type="match status" value="1"/>
</dbReference>
<dbReference type="EMBL" id="ABDC03001538">
    <property type="status" value="NOT_ANNOTATED_CDS"/>
    <property type="molecule type" value="Genomic_DNA"/>
</dbReference>
<dbReference type="EMBL" id="ABDC03001537">
    <property type="status" value="NOT_ANNOTATED_CDS"/>
    <property type="molecule type" value="Genomic_DNA"/>
</dbReference>
<dbReference type="AlphaFoldDB" id="A0A8C5UX47"/>
<keyword evidence="1" id="KW-0880">Kelch repeat</keyword>
<dbReference type="InterPro" id="IPR011333">
    <property type="entry name" value="SKP1/BTB/POZ_sf"/>
</dbReference>
<dbReference type="CDD" id="cd18256">
    <property type="entry name" value="BTB_POZ_KLHL27_IPP"/>
    <property type="match status" value="1"/>
</dbReference>
<evidence type="ECO:0000313" key="4">
    <source>
        <dbReference type="Ensembl" id="ENSMICP00000006523.3"/>
    </source>
</evidence>
<dbReference type="Ensembl" id="ENSMICT00000007159.3">
    <property type="protein sequence ID" value="ENSMICP00000006523.3"/>
    <property type="gene ID" value="ENSMICG00000007162.3"/>
</dbReference>
<dbReference type="PANTHER" id="PTHR24412:SF35">
    <property type="entry name" value="ACTIN-BINDING PROTEIN IPP"/>
    <property type="match status" value="1"/>
</dbReference>
<evidence type="ECO:0000256" key="2">
    <source>
        <dbReference type="ARBA" id="ARBA00022737"/>
    </source>
</evidence>
<protein>
    <submittedName>
        <fullName evidence="4">Intracisternal A particle-promoted polypeptide</fullName>
    </submittedName>
</protein>
<evidence type="ECO:0000256" key="1">
    <source>
        <dbReference type="ARBA" id="ARBA00022441"/>
    </source>
</evidence>
<dbReference type="InterPro" id="IPR011043">
    <property type="entry name" value="Gal_Oxase/kelch_b-propeller"/>
</dbReference>
<dbReference type="FunFam" id="1.25.40.420:FF:000001">
    <property type="entry name" value="Kelch-like family member 12"/>
    <property type="match status" value="1"/>
</dbReference>
<evidence type="ECO:0000259" key="3">
    <source>
        <dbReference type="PROSITE" id="PS50097"/>
    </source>
</evidence>
<dbReference type="InterPro" id="IPR017096">
    <property type="entry name" value="BTB-kelch_protein"/>
</dbReference>
<reference evidence="4" key="2">
    <citation type="submission" date="2025-08" db="UniProtKB">
        <authorList>
            <consortium name="Ensembl"/>
        </authorList>
    </citation>
    <scope>IDENTIFICATION</scope>
</reference>
<dbReference type="GeneTree" id="ENSGT00940000158629"/>
<sequence>MANEGCPKAYDSPFSSDKHAQLILAQINKMRNGQHFCDVQLQVGKETFKVHRLVLAASSPYFAALFTGGMKESSKDVVQILGIEPGIFQILLDFIYTGIVNIGVNNVQELIVAADMLQLTEVVNLCCEFLKGQIDPLNCIGIFQFSEQIACHDLLEFTENYIHVHFLEVHCGEEFLALTKDQLIKILRSEELSIEDEYQVFLAAMQWILKDLGKRRKHVVEVLDPIRFPLLPPQRLLKYIEGISDFNLRVALQTLLKEYCEICKSPKENKFCSFLQTSKVRPRKKARKYLYAVGGYTRLQGGRWSDSRALSCVERFDTFSQYWTTVSSLHQARCGLGVAVLGGMVYAIGGEKDSMIFDCTECYDPVTKQWTTVASMNHPRCGLGVCVCYGAIYALGNYAVQFNDTWWHMPVSQHQGGLIYVVGGISNEGIELRSFEVYDPLSKRWSPLPPMGTRRAYLGVAALNDCIYSIGGWNETQDALHTVEKYSFEEEKWVEVASMKVPRAGMCVVAVNGLLYVSGGRSSSHDFLAPDTHGYEVFFLKWKNVFFLMIISLEQRGFFILFIFFPRELNHLLITH</sequence>
<feature type="domain" description="BTB" evidence="3">
    <location>
        <begin position="37"/>
        <end position="104"/>
    </location>
</feature>